<feature type="transmembrane region" description="Helical" evidence="6">
    <location>
        <begin position="239"/>
        <end position="260"/>
    </location>
</feature>
<keyword evidence="8" id="KW-1185">Reference proteome</keyword>
<dbReference type="InterPro" id="IPR036259">
    <property type="entry name" value="MFS_trans_sf"/>
</dbReference>
<dbReference type="EMBL" id="CAJVRC010000876">
    <property type="protein sequence ID" value="CAG8902516.1"/>
    <property type="molecule type" value="Genomic_DNA"/>
</dbReference>
<gene>
    <name evidence="7" type="ORF">PEGY_LOCUS6805</name>
</gene>
<feature type="transmembrane region" description="Helical" evidence="6">
    <location>
        <begin position="126"/>
        <end position="143"/>
    </location>
</feature>
<dbReference type="GO" id="GO:0016020">
    <property type="term" value="C:membrane"/>
    <property type="evidence" value="ECO:0007669"/>
    <property type="project" value="UniProtKB-SubCell"/>
</dbReference>
<proteinExistence type="predicted"/>
<evidence type="ECO:0000256" key="6">
    <source>
        <dbReference type="SAM" id="Phobius"/>
    </source>
</evidence>
<dbReference type="OrthoDB" id="6730379at2759"/>
<reference evidence="7" key="1">
    <citation type="submission" date="2021-07" db="EMBL/GenBank/DDBJ databases">
        <authorList>
            <person name="Branca A.L. A."/>
        </authorList>
    </citation>
    <scope>NUCLEOTIDE SEQUENCE</scope>
</reference>
<name>A0A9W4KHL8_9EURO</name>
<evidence type="ECO:0000256" key="1">
    <source>
        <dbReference type="ARBA" id="ARBA00004141"/>
    </source>
</evidence>
<evidence type="ECO:0000256" key="3">
    <source>
        <dbReference type="ARBA" id="ARBA00022692"/>
    </source>
</evidence>
<comment type="subcellular location">
    <subcellularLocation>
        <location evidence="1">Membrane</location>
        <topology evidence="1">Multi-pass membrane protein</topology>
    </subcellularLocation>
</comment>
<dbReference type="InterPro" id="IPR011701">
    <property type="entry name" value="MFS"/>
</dbReference>
<evidence type="ECO:0000256" key="4">
    <source>
        <dbReference type="ARBA" id="ARBA00022989"/>
    </source>
</evidence>
<keyword evidence="5 6" id="KW-0472">Membrane</keyword>
<dbReference type="SUPFAM" id="SSF103473">
    <property type="entry name" value="MFS general substrate transporter"/>
    <property type="match status" value="1"/>
</dbReference>
<accession>A0A9W4KHL8</accession>
<feature type="transmembrane region" description="Helical" evidence="6">
    <location>
        <begin position="178"/>
        <end position="197"/>
    </location>
</feature>
<feature type="transmembrane region" description="Helical" evidence="6">
    <location>
        <begin position="272"/>
        <end position="291"/>
    </location>
</feature>
<feature type="transmembrane region" description="Helical" evidence="6">
    <location>
        <begin position="76"/>
        <end position="96"/>
    </location>
</feature>
<dbReference type="AlphaFoldDB" id="A0A9W4KHL8"/>
<dbReference type="PANTHER" id="PTHR43791">
    <property type="entry name" value="PERMEASE-RELATED"/>
    <property type="match status" value="1"/>
</dbReference>
<dbReference type="GO" id="GO:0022857">
    <property type="term" value="F:transmembrane transporter activity"/>
    <property type="evidence" value="ECO:0007669"/>
    <property type="project" value="InterPro"/>
</dbReference>
<organism evidence="7 8">
    <name type="scientific">Penicillium egyptiacum</name>
    <dbReference type="NCBI Taxonomy" id="1303716"/>
    <lineage>
        <taxon>Eukaryota</taxon>
        <taxon>Fungi</taxon>
        <taxon>Dikarya</taxon>
        <taxon>Ascomycota</taxon>
        <taxon>Pezizomycotina</taxon>
        <taxon>Eurotiomycetes</taxon>
        <taxon>Eurotiomycetidae</taxon>
        <taxon>Eurotiales</taxon>
        <taxon>Aspergillaceae</taxon>
        <taxon>Penicillium</taxon>
    </lineage>
</organism>
<keyword evidence="3 6" id="KW-0812">Transmembrane</keyword>
<evidence type="ECO:0000256" key="5">
    <source>
        <dbReference type="ARBA" id="ARBA00023136"/>
    </source>
</evidence>
<feature type="transmembrane region" description="Helical" evidence="6">
    <location>
        <begin position="155"/>
        <end position="172"/>
    </location>
</feature>
<sequence>MAACHNFAGLAAICFLLGAFEASILPCLILVNSRWYRREEQPLRTALWANTFAGVFGEILSYAIGKIDGSLSTWMYIFIIYGSFTALMGFVVAFALPDSTSDAWFLSPELRKGIKWKHIQEAVLDIRYWCLAIFLTAHPIWLFHIEDGFDATPQAAIAMVVQASMTAVTLFVPNLRCFFWVLSSCITLAGAVIVKAVDPVIQPQVSLAGLYLMGFYNVSWAMVLSLQSSNVAGMTKTSFVSVSVGFFYALGNIVGPQFFLDSQAPRYSLGSGAMMCAFAVMAATGIVYYLLCALENKRRDKHSV</sequence>
<comment type="caution">
    <text evidence="7">The sequence shown here is derived from an EMBL/GenBank/DDBJ whole genome shotgun (WGS) entry which is preliminary data.</text>
</comment>
<feature type="transmembrane region" description="Helical" evidence="6">
    <location>
        <begin position="209"/>
        <end position="227"/>
    </location>
</feature>
<dbReference type="Proteomes" id="UP001154252">
    <property type="component" value="Unassembled WGS sequence"/>
</dbReference>
<dbReference type="Pfam" id="PF07690">
    <property type="entry name" value="MFS_1"/>
    <property type="match status" value="1"/>
</dbReference>
<evidence type="ECO:0000313" key="7">
    <source>
        <dbReference type="EMBL" id="CAG8902516.1"/>
    </source>
</evidence>
<dbReference type="PANTHER" id="PTHR43791:SF70">
    <property type="entry name" value="MAJOR FACILITATOR SUPERFAMILY (MFS) PROFILE DOMAIN-CONTAINING PROTEIN"/>
    <property type="match status" value="1"/>
</dbReference>
<keyword evidence="4 6" id="KW-1133">Transmembrane helix</keyword>
<evidence type="ECO:0000256" key="2">
    <source>
        <dbReference type="ARBA" id="ARBA00022448"/>
    </source>
</evidence>
<evidence type="ECO:0000313" key="8">
    <source>
        <dbReference type="Proteomes" id="UP001154252"/>
    </source>
</evidence>
<keyword evidence="2" id="KW-0813">Transport</keyword>
<protein>
    <submittedName>
        <fullName evidence="7">Uncharacterized protein</fullName>
    </submittedName>
</protein>
<feature type="transmembrane region" description="Helical" evidence="6">
    <location>
        <begin position="46"/>
        <end position="64"/>
    </location>
</feature>
<dbReference type="Gene3D" id="1.20.1250.20">
    <property type="entry name" value="MFS general substrate transporter like domains"/>
    <property type="match status" value="1"/>
</dbReference>